<feature type="transmembrane region" description="Helical" evidence="1">
    <location>
        <begin position="68"/>
        <end position="90"/>
    </location>
</feature>
<feature type="transmembrane region" description="Helical" evidence="1">
    <location>
        <begin position="282"/>
        <end position="299"/>
    </location>
</feature>
<accession>A0A371XK52</accession>
<dbReference type="Gene3D" id="1.10.3730.20">
    <property type="match status" value="1"/>
</dbReference>
<feature type="domain" description="EamA" evidence="2">
    <location>
        <begin position="4"/>
        <end position="140"/>
    </location>
</feature>
<feature type="transmembrane region" description="Helical" evidence="1">
    <location>
        <begin position="36"/>
        <end position="56"/>
    </location>
</feature>
<name>A0A371XK52_9HYPH</name>
<evidence type="ECO:0000313" key="3">
    <source>
        <dbReference type="EMBL" id="RFC69608.1"/>
    </source>
</evidence>
<keyword evidence="4" id="KW-1185">Reference proteome</keyword>
<dbReference type="EMBL" id="QURN01000001">
    <property type="protein sequence ID" value="RFC69608.1"/>
    <property type="molecule type" value="Genomic_DNA"/>
</dbReference>
<gene>
    <name evidence="3" type="ORF">DY251_02470</name>
</gene>
<feature type="transmembrane region" description="Helical" evidence="1">
    <location>
        <begin position="160"/>
        <end position="181"/>
    </location>
</feature>
<evidence type="ECO:0000313" key="4">
    <source>
        <dbReference type="Proteomes" id="UP000262379"/>
    </source>
</evidence>
<dbReference type="GO" id="GO:0016020">
    <property type="term" value="C:membrane"/>
    <property type="evidence" value="ECO:0007669"/>
    <property type="project" value="InterPro"/>
</dbReference>
<feature type="transmembrane region" description="Helical" evidence="1">
    <location>
        <begin position="110"/>
        <end position="139"/>
    </location>
</feature>
<dbReference type="Pfam" id="PF00892">
    <property type="entry name" value="EamA"/>
    <property type="match status" value="2"/>
</dbReference>
<proteinExistence type="predicted"/>
<dbReference type="SUPFAM" id="SSF103481">
    <property type="entry name" value="Multidrug resistance efflux transporter EmrE"/>
    <property type="match status" value="2"/>
</dbReference>
<keyword evidence="1" id="KW-0472">Membrane</keyword>
<dbReference type="PANTHER" id="PTHR22911">
    <property type="entry name" value="ACYL-MALONYL CONDENSING ENZYME-RELATED"/>
    <property type="match status" value="1"/>
</dbReference>
<feature type="transmembrane region" description="Helical" evidence="1">
    <location>
        <begin position="193"/>
        <end position="214"/>
    </location>
</feature>
<evidence type="ECO:0000256" key="1">
    <source>
        <dbReference type="SAM" id="Phobius"/>
    </source>
</evidence>
<protein>
    <submittedName>
        <fullName evidence="3">DMT family transporter</fullName>
    </submittedName>
</protein>
<feature type="transmembrane region" description="Helical" evidence="1">
    <location>
        <begin position="253"/>
        <end position="275"/>
    </location>
</feature>
<organism evidence="3 4">
    <name type="scientific">Mesorhizobium denitrificans</name>
    <dbReference type="NCBI Taxonomy" id="2294114"/>
    <lineage>
        <taxon>Bacteria</taxon>
        <taxon>Pseudomonadati</taxon>
        <taxon>Pseudomonadota</taxon>
        <taxon>Alphaproteobacteria</taxon>
        <taxon>Hyphomicrobiales</taxon>
        <taxon>Phyllobacteriaceae</taxon>
        <taxon>Mesorhizobium</taxon>
    </lineage>
</organism>
<dbReference type="RefSeq" id="WP_116622230.1">
    <property type="nucleotide sequence ID" value="NZ_QURN01000001.1"/>
</dbReference>
<keyword evidence="1" id="KW-1133">Transmembrane helix</keyword>
<dbReference type="InterPro" id="IPR037185">
    <property type="entry name" value="EmrE-like"/>
</dbReference>
<comment type="caution">
    <text evidence="3">The sequence shown here is derived from an EMBL/GenBank/DDBJ whole genome shotgun (WGS) entry which is preliminary data.</text>
</comment>
<dbReference type="Proteomes" id="UP000262379">
    <property type="component" value="Unassembled WGS sequence"/>
</dbReference>
<keyword evidence="1" id="KW-0812">Transmembrane</keyword>
<reference evidence="4" key="1">
    <citation type="submission" date="2018-08" db="EMBL/GenBank/DDBJ databases">
        <authorList>
            <person name="Im W.T."/>
        </authorList>
    </citation>
    <scope>NUCLEOTIDE SEQUENCE [LARGE SCALE GENOMIC DNA]</scope>
    <source>
        <strain evidence="4">LA-28</strain>
    </source>
</reference>
<dbReference type="InterPro" id="IPR000620">
    <property type="entry name" value="EamA_dom"/>
</dbReference>
<sequence length="301" mass="32117">MELWIPITITAAFLQNLRTAAQKKLQGSLGTMGASFVRFGFGFPVAILYVLGLHFLLGKPIPEMSYQFPFWALVGGVAQIAATIVLVHMFTLRNFAVGTAYSKTEPVQAALFGFVILGERLTSGAVWAIIVGVIGVMLISVARTPLSWRSLASALFGKTALTGILSGALFGISAVAYRSAALSLGGDDRMMQAALALAVATTLQTIIMVIWIALRDPTEFGRVKRAWRSSSVVGLASVVGSACWFTAMAMQPVAYVRALGQIELIFTFATSVFVFKEKINAMEIAGCLLIVSGILLLLSNA</sequence>
<feature type="transmembrane region" description="Helical" evidence="1">
    <location>
        <begin position="226"/>
        <end position="247"/>
    </location>
</feature>
<dbReference type="PANTHER" id="PTHR22911:SF137">
    <property type="entry name" value="SOLUTE CARRIER FAMILY 35 MEMBER G2-RELATED"/>
    <property type="match status" value="1"/>
</dbReference>
<evidence type="ECO:0000259" key="2">
    <source>
        <dbReference type="Pfam" id="PF00892"/>
    </source>
</evidence>
<feature type="domain" description="EamA" evidence="2">
    <location>
        <begin position="160"/>
        <end position="298"/>
    </location>
</feature>
<dbReference type="AlphaFoldDB" id="A0A371XK52"/>